<evidence type="ECO:0000256" key="6">
    <source>
        <dbReference type="ARBA" id="ARBA00022723"/>
    </source>
</evidence>
<evidence type="ECO:0000256" key="5">
    <source>
        <dbReference type="ARBA" id="ARBA00022692"/>
    </source>
</evidence>
<keyword evidence="10 14" id="KW-0482">Metalloprotease</keyword>
<evidence type="ECO:0000256" key="9">
    <source>
        <dbReference type="ARBA" id="ARBA00022989"/>
    </source>
</evidence>
<reference evidence="14 15" key="1">
    <citation type="submission" date="2024-09" db="EMBL/GenBank/DDBJ databases">
        <authorList>
            <person name="Sun Q."/>
            <person name="Mori K."/>
        </authorList>
    </citation>
    <scope>NUCLEOTIDE SEQUENCE [LARGE SCALE GENOMIC DNA]</scope>
    <source>
        <strain evidence="14 15">TISTR 2452</strain>
    </source>
</reference>
<keyword evidence="7 14" id="KW-0378">Hydrolase</keyword>
<dbReference type="InterPro" id="IPR050083">
    <property type="entry name" value="HtpX_protease"/>
</dbReference>
<dbReference type="SUPFAM" id="SSF48452">
    <property type="entry name" value="TPR-like"/>
    <property type="match status" value="1"/>
</dbReference>
<keyword evidence="6" id="KW-0479">Metal-binding</keyword>
<keyword evidence="9 12" id="KW-1133">Transmembrane helix</keyword>
<evidence type="ECO:0000256" key="12">
    <source>
        <dbReference type="SAM" id="Phobius"/>
    </source>
</evidence>
<evidence type="ECO:0000313" key="15">
    <source>
        <dbReference type="Proteomes" id="UP001589747"/>
    </source>
</evidence>
<feature type="transmembrane region" description="Helical" evidence="12">
    <location>
        <begin position="42"/>
        <end position="63"/>
    </location>
</feature>
<dbReference type="GO" id="GO:0008237">
    <property type="term" value="F:metallopeptidase activity"/>
    <property type="evidence" value="ECO:0007669"/>
    <property type="project" value="UniProtKB-KW"/>
</dbReference>
<evidence type="ECO:0000313" key="14">
    <source>
        <dbReference type="EMBL" id="MFB9331090.1"/>
    </source>
</evidence>
<dbReference type="EMBL" id="JBHMDO010000056">
    <property type="protein sequence ID" value="MFB9331090.1"/>
    <property type="molecule type" value="Genomic_DNA"/>
</dbReference>
<keyword evidence="5 12" id="KW-0812">Transmembrane</keyword>
<comment type="cofactor">
    <cofactor evidence="1">
        <name>Zn(2+)</name>
        <dbReference type="ChEBI" id="CHEBI:29105"/>
    </cofactor>
</comment>
<dbReference type="InterPro" id="IPR001915">
    <property type="entry name" value="Peptidase_M48"/>
</dbReference>
<keyword evidence="8" id="KW-0862">Zinc</keyword>
<evidence type="ECO:0000259" key="13">
    <source>
        <dbReference type="Pfam" id="PF01435"/>
    </source>
</evidence>
<dbReference type="EC" id="3.4.24.-" evidence="14"/>
<evidence type="ECO:0000256" key="7">
    <source>
        <dbReference type="ARBA" id="ARBA00022801"/>
    </source>
</evidence>
<dbReference type="Gene3D" id="3.30.2010.10">
    <property type="entry name" value="Metalloproteases ('zincins'), catalytic domain"/>
    <property type="match status" value="1"/>
</dbReference>
<keyword evidence="11 12" id="KW-0472">Membrane</keyword>
<gene>
    <name evidence="14" type="ORF">ACFFSY_34585</name>
</gene>
<evidence type="ECO:0000256" key="3">
    <source>
        <dbReference type="ARBA" id="ARBA00022475"/>
    </source>
</evidence>
<dbReference type="CDD" id="cd07328">
    <property type="entry name" value="M48_Ste24p_like"/>
    <property type="match status" value="1"/>
</dbReference>
<proteinExistence type="predicted"/>
<comment type="subcellular location">
    <subcellularLocation>
        <location evidence="2">Cell membrane</location>
        <topology evidence="2">Multi-pass membrane protein</topology>
    </subcellularLocation>
</comment>
<keyword evidence="4" id="KW-0645">Protease</keyword>
<evidence type="ECO:0000256" key="11">
    <source>
        <dbReference type="ARBA" id="ARBA00023136"/>
    </source>
</evidence>
<keyword evidence="15" id="KW-1185">Reference proteome</keyword>
<dbReference type="InterPro" id="IPR011990">
    <property type="entry name" value="TPR-like_helical_dom_sf"/>
</dbReference>
<accession>A0ABV5L0U4</accession>
<evidence type="ECO:0000256" key="4">
    <source>
        <dbReference type="ARBA" id="ARBA00022670"/>
    </source>
</evidence>
<evidence type="ECO:0000256" key="10">
    <source>
        <dbReference type="ARBA" id="ARBA00023049"/>
    </source>
</evidence>
<evidence type="ECO:0000256" key="1">
    <source>
        <dbReference type="ARBA" id="ARBA00001947"/>
    </source>
</evidence>
<dbReference type="RefSeq" id="WP_377503097.1">
    <property type="nucleotide sequence ID" value="NZ_JBHMDO010000056.1"/>
</dbReference>
<dbReference type="Proteomes" id="UP001589747">
    <property type="component" value="Unassembled WGS sequence"/>
</dbReference>
<dbReference type="Pfam" id="PF01435">
    <property type="entry name" value="Peptidase_M48"/>
    <property type="match status" value="1"/>
</dbReference>
<dbReference type="PANTHER" id="PTHR43221:SF1">
    <property type="entry name" value="PROTEASE HTPX"/>
    <property type="match status" value="1"/>
</dbReference>
<feature type="domain" description="Peptidase M48" evidence="13">
    <location>
        <begin position="157"/>
        <end position="336"/>
    </location>
</feature>
<name>A0ABV5L0U4_9BACL</name>
<evidence type="ECO:0000256" key="8">
    <source>
        <dbReference type="ARBA" id="ARBA00022833"/>
    </source>
</evidence>
<protein>
    <submittedName>
        <fullName evidence="14">M48 family metalloprotease</fullName>
        <ecNumber evidence="14">3.4.24.-</ecNumber>
    </submittedName>
</protein>
<dbReference type="PANTHER" id="PTHR43221">
    <property type="entry name" value="PROTEASE HTPX"/>
    <property type="match status" value="1"/>
</dbReference>
<feature type="transmembrane region" description="Helical" evidence="12">
    <location>
        <begin position="70"/>
        <end position="90"/>
    </location>
</feature>
<evidence type="ECO:0000256" key="2">
    <source>
        <dbReference type="ARBA" id="ARBA00004651"/>
    </source>
</evidence>
<sequence>MASSFNYEAYETLIRKLERQAEANPGAYSRKVRWLTYAGYGYIYLILLLGLACLGLAAYSVFFTHHLHAVVVKLVYVLLVVLILVIRTLWFKLEPPSGQAITTSEAPELFALIREVNERLGGPRIDHVLITDDLNASMAQVPRFGLFGFHRSYLSIGLPLLQALSKDQLRIVIAHEIGHLTGNHSKAFGLIYRTRATWSRLLERLEEEQRGWATAIFAVFYKRYIPYYMAYTFVYARQNEYEADRQSAVVGGPAQTAEALMAIHIHSRAENRFWNDLFHERSMTADVPADIYDRLKRHWQAAEGQTHVQAWRSDALEEATDLLDTHPSLHDRIRQLGVDPADVTFKPQEGASGLLGSREAELTQRFNREWASQVNKGWSQRYKEKQESLLELEQLRARQDELEGEELLTLAHLTERFESSEAARSIYETAAGRDPELPAAHFHLGRLLLELQDDAGIARLERAYAMDDSAIVPACRLIVDYLIEHGREDEADPYKAAFFERVHHLEQADEERGALHANDTYIPHTLTRDELEALRKQLAGYSAIRKAYLVQKEVQLEQHDRLFALAIQFKRPWNTQNDDKFDAELLQSLQTSLDFPYSCFYVLLTIENYKFGKAVKNVPGALIYEK</sequence>
<organism evidence="14 15">
    <name type="scientific">Paenibacillus aurantiacus</name>
    <dbReference type="NCBI Taxonomy" id="1936118"/>
    <lineage>
        <taxon>Bacteria</taxon>
        <taxon>Bacillati</taxon>
        <taxon>Bacillota</taxon>
        <taxon>Bacilli</taxon>
        <taxon>Bacillales</taxon>
        <taxon>Paenibacillaceae</taxon>
        <taxon>Paenibacillus</taxon>
    </lineage>
</organism>
<keyword evidence="3" id="KW-1003">Cell membrane</keyword>
<comment type="caution">
    <text evidence="14">The sequence shown here is derived from an EMBL/GenBank/DDBJ whole genome shotgun (WGS) entry which is preliminary data.</text>
</comment>